<feature type="domain" description="Serine-threonine/tyrosine-protein kinase catalytic" evidence="1">
    <location>
        <begin position="19"/>
        <end position="67"/>
    </location>
</feature>
<protein>
    <recommendedName>
        <fullName evidence="1">Serine-threonine/tyrosine-protein kinase catalytic domain-containing protein</fullName>
    </recommendedName>
</protein>
<dbReference type="Gene3D" id="1.10.510.10">
    <property type="entry name" value="Transferase(Phosphotransferase) domain 1"/>
    <property type="match status" value="1"/>
</dbReference>
<dbReference type="EMBL" id="JAPFFF010000003">
    <property type="protein sequence ID" value="KAK8893575.1"/>
    <property type="molecule type" value="Genomic_DNA"/>
</dbReference>
<organism evidence="2 3">
    <name type="scientific">Tritrichomonas musculus</name>
    <dbReference type="NCBI Taxonomy" id="1915356"/>
    <lineage>
        <taxon>Eukaryota</taxon>
        <taxon>Metamonada</taxon>
        <taxon>Parabasalia</taxon>
        <taxon>Tritrichomonadida</taxon>
        <taxon>Tritrichomonadidae</taxon>
        <taxon>Tritrichomonas</taxon>
    </lineage>
</organism>
<proteinExistence type="predicted"/>
<dbReference type="InterPro" id="IPR011009">
    <property type="entry name" value="Kinase-like_dom_sf"/>
</dbReference>
<evidence type="ECO:0000313" key="3">
    <source>
        <dbReference type="Proteomes" id="UP001470230"/>
    </source>
</evidence>
<dbReference type="Pfam" id="PF07714">
    <property type="entry name" value="PK_Tyr_Ser-Thr"/>
    <property type="match status" value="1"/>
</dbReference>
<keyword evidence="3" id="KW-1185">Reference proteome</keyword>
<name>A0ABR2KR22_9EUKA</name>
<accession>A0ABR2KR22</accession>
<evidence type="ECO:0000313" key="2">
    <source>
        <dbReference type="EMBL" id="KAK8893575.1"/>
    </source>
</evidence>
<dbReference type="InterPro" id="IPR001245">
    <property type="entry name" value="Ser-Thr/Tyr_kinase_cat_dom"/>
</dbReference>
<evidence type="ECO:0000259" key="1">
    <source>
        <dbReference type="Pfam" id="PF07714"/>
    </source>
</evidence>
<gene>
    <name evidence="2" type="ORF">M9Y10_021998</name>
</gene>
<sequence>MIAYEIDTEKVSLSELGKNISPVVMKNKISSNYRPLFPETVTEKMKTLISITWNESKEERPSFRTILSLTSKTDLKDTKLVSI</sequence>
<dbReference type="Proteomes" id="UP001470230">
    <property type="component" value="Unassembled WGS sequence"/>
</dbReference>
<dbReference type="SUPFAM" id="SSF56112">
    <property type="entry name" value="Protein kinase-like (PK-like)"/>
    <property type="match status" value="1"/>
</dbReference>
<reference evidence="2 3" key="1">
    <citation type="submission" date="2024-04" db="EMBL/GenBank/DDBJ databases">
        <title>Tritrichomonas musculus Genome.</title>
        <authorList>
            <person name="Alves-Ferreira E."/>
            <person name="Grigg M."/>
            <person name="Lorenzi H."/>
            <person name="Galac M."/>
        </authorList>
    </citation>
    <scope>NUCLEOTIDE SEQUENCE [LARGE SCALE GENOMIC DNA]</scope>
    <source>
        <strain evidence="2 3">EAF2021</strain>
    </source>
</reference>
<comment type="caution">
    <text evidence="2">The sequence shown here is derived from an EMBL/GenBank/DDBJ whole genome shotgun (WGS) entry which is preliminary data.</text>
</comment>